<dbReference type="InterPro" id="IPR025411">
    <property type="entry name" value="DUF4136"/>
</dbReference>
<feature type="chain" id="PRO_5028804524" evidence="1">
    <location>
        <begin position="19"/>
        <end position="175"/>
    </location>
</feature>
<evidence type="ECO:0000259" key="2">
    <source>
        <dbReference type="Pfam" id="PF13590"/>
    </source>
</evidence>
<accession>A0A7G8BLH7</accession>
<dbReference type="Proteomes" id="UP000515312">
    <property type="component" value="Chromosome"/>
</dbReference>
<reference evidence="3 4" key="1">
    <citation type="submission" date="2020-08" db="EMBL/GenBank/DDBJ databases">
        <title>Edaphobacter telluris sp. nov. and Acidobacterium dinghuensis sp. nov., two acidobacteria isolated from forest soil.</title>
        <authorList>
            <person name="Fu J."/>
            <person name="Qiu L."/>
        </authorList>
    </citation>
    <scope>NUCLEOTIDE SEQUENCE [LARGE SCALE GENOMIC DNA]</scope>
    <source>
        <strain evidence="3">4Y35</strain>
    </source>
</reference>
<dbReference type="AlphaFoldDB" id="A0A7G8BLH7"/>
<organism evidence="3 4">
    <name type="scientific">Alloacidobacterium dinghuense</name>
    <dbReference type="NCBI Taxonomy" id="2763107"/>
    <lineage>
        <taxon>Bacteria</taxon>
        <taxon>Pseudomonadati</taxon>
        <taxon>Acidobacteriota</taxon>
        <taxon>Terriglobia</taxon>
        <taxon>Terriglobales</taxon>
        <taxon>Acidobacteriaceae</taxon>
        <taxon>Alloacidobacterium</taxon>
    </lineage>
</organism>
<proteinExistence type="predicted"/>
<dbReference type="KEGG" id="adin:H7849_05440"/>
<evidence type="ECO:0000256" key="1">
    <source>
        <dbReference type="SAM" id="SignalP"/>
    </source>
</evidence>
<protein>
    <submittedName>
        <fullName evidence="3">DUF4136 domain-containing protein</fullName>
    </submittedName>
</protein>
<name>A0A7G8BLH7_9BACT</name>
<feature type="domain" description="DUF4136" evidence="2">
    <location>
        <begin position="25"/>
        <end position="174"/>
    </location>
</feature>
<sequence length="175" mass="19532">MRQKLSLFLLGISLFSSAASLQAQVKTDYDHSAAFSSYKTYSWLKVQSGDSLWDDRIKQDVDSQLAAKGWTKVDSNGDASVSAFRRTHDQKTLETFYDGFGGGWRWRGFGGGNAMATTTTDVTKVGNVVVDIFDTHTQKLIWRGTDTDDLSSNADKNIQKLAKDLNNMFKKFPPK</sequence>
<keyword evidence="1" id="KW-0732">Signal</keyword>
<evidence type="ECO:0000313" key="3">
    <source>
        <dbReference type="EMBL" id="QNI33397.1"/>
    </source>
</evidence>
<keyword evidence="4" id="KW-1185">Reference proteome</keyword>
<feature type="signal peptide" evidence="1">
    <location>
        <begin position="1"/>
        <end position="18"/>
    </location>
</feature>
<dbReference type="RefSeq" id="WP_186744793.1">
    <property type="nucleotide sequence ID" value="NZ_CP060394.1"/>
</dbReference>
<dbReference type="EMBL" id="CP060394">
    <property type="protein sequence ID" value="QNI33397.1"/>
    <property type="molecule type" value="Genomic_DNA"/>
</dbReference>
<dbReference type="Gene3D" id="3.30.160.670">
    <property type="match status" value="1"/>
</dbReference>
<evidence type="ECO:0000313" key="4">
    <source>
        <dbReference type="Proteomes" id="UP000515312"/>
    </source>
</evidence>
<gene>
    <name evidence="3" type="ORF">H7849_05440</name>
</gene>
<dbReference type="Pfam" id="PF13590">
    <property type="entry name" value="DUF4136"/>
    <property type="match status" value="1"/>
</dbReference>